<dbReference type="PANTHER" id="PTHR30158:SF3">
    <property type="entry name" value="MULTIDRUG EFFLUX PUMP SUBUNIT ACRA-RELATED"/>
    <property type="match status" value="1"/>
</dbReference>
<dbReference type="InterPro" id="IPR058625">
    <property type="entry name" value="MdtA-like_BSH"/>
</dbReference>
<dbReference type="Pfam" id="PF25944">
    <property type="entry name" value="Beta-barrel_RND"/>
    <property type="match status" value="1"/>
</dbReference>
<dbReference type="Proteomes" id="UP000519972">
    <property type="component" value="Unassembled WGS sequence"/>
</dbReference>
<evidence type="ECO:0000256" key="2">
    <source>
        <dbReference type="ARBA" id="ARBA00009477"/>
    </source>
</evidence>
<dbReference type="PANTHER" id="PTHR30158">
    <property type="entry name" value="ACRA/E-RELATED COMPONENT OF DRUG EFFLUX TRANSPORTER"/>
    <property type="match status" value="1"/>
</dbReference>
<dbReference type="PROSITE" id="PS51257">
    <property type="entry name" value="PROKAR_LIPOPROTEIN"/>
    <property type="match status" value="1"/>
</dbReference>
<dbReference type="Pfam" id="PF25967">
    <property type="entry name" value="RND-MFP_C"/>
    <property type="match status" value="1"/>
</dbReference>
<dbReference type="EMBL" id="JABFCN010000009">
    <property type="protein sequence ID" value="NNU36028.1"/>
    <property type="molecule type" value="Genomic_DNA"/>
</dbReference>
<dbReference type="Pfam" id="PF25917">
    <property type="entry name" value="BSH_RND"/>
    <property type="match status" value="1"/>
</dbReference>
<evidence type="ECO:0000259" key="4">
    <source>
        <dbReference type="Pfam" id="PF25876"/>
    </source>
</evidence>
<keyword evidence="9" id="KW-1185">Reference proteome</keyword>
<dbReference type="Gene3D" id="2.40.420.20">
    <property type="match status" value="1"/>
</dbReference>
<dbReference type="GO" id="GO:0046677">
    <property type="term" value="P:response to antibiotic"/>
    <property type="evidence" value="ECO:0007669"/>
    <property type="project" value="TreeGrafter"/>
</dbReference>
<name>A0A7Y3WDB3_9HYPH</name>
<evidence type="ECO:0000256" key="1">
    <source>
        <dbReference type="ARBA" id="ARBA00004196"/>
    </source>
</evidence>
<dbReference type="GO" id="GO:0005886">
    <property type="term" value="C:plasma membrane"/>
    <property type="evidence" value="ECO:0007669"/>
    <property type="project" value="TreeGrafter"/>
</dbReference>
<dbReference type="GO" id="GO:0022857">
    <property type="term" value="F:transmembrane transporter activity"/>
    <property type="evidence" value="ECO:0007669"/>
    <property type="project" value="InterPro"/>
</dbReference>
<comment type="caution">
    <text evidence="8">The sequence shown here is derived from an EMBL/GenBank/DDBJ whole genome shotgun (WGS) entry which is preliminary data.</text>
</comment>
<accession>A0A7Y3WDB3</accession>
<proteinExistence type="inferred from homology"/>
<dbReference type="RefSeq" id="WP_171376167.1">
    <property type="nucleotide sequence ID" value="NZ_JABFCN010000009.1"/>
</dbReference>
<evidence type="ECO:0000259" key="6">
    <source>
        <dbReference type="Pfam" id="PF25944"/>
    </source>
</evidence>
<protein>
    <submittedName>
        <fullName evidence="8">Efflux RND transporter periplasmic adaptor subunit</fullName>
    </submittedName>
</protein>
<dbReference type="InterPro" id="IPR058627">
    <property type="entry name" value="MdtA-like_C"/>
</dbReference>
<feature type="domain" description="Multidrug resistance protein MdtA-like barrel-sandwich hybrid" evidence="5">
    <location>
        <begin position="77"/>
        <end position="218"/>
    </location>
</feature>
<comment type="similarity">
    <text evidence="2">Belongs to the membrane fusion protein (MFP) (TC 8.A.1) family.</text>
</comment>
<sequence>MLELQWKQDGLTGVIVRIRACFTLAGLLTLAACDDPQNAQSQTMVVPPPPVVTVVAIRRDEVPIFAEMPGRTSAFQTAEVRPQIGGLIQERMFTEGEEIKAGQQLYQIDPAPYQASLNSAEAALARAEAAVALAESNANRARNLTRTRVMSERDLDTAEATLRQANADVRSAEASVEAARINVAYTRVLSPIDGRTGRSSVTAGALVTANQTAALLTIIRLDPIYVDLTQPSARLLQQQRAIASGALRRDTADQAPARLLLEDGSEYPRPGELQFSEVIVDRGTGSITLRAIFPNPEGTLMPGMFVRARVEEGVTDRALLVPQQAVMRTPRGEASAFVVNAQGVVEARILTTERAIGTNWLVTDGIQQGERVIVEGVQRVRPGGTVKATETTMQALNERNDNANQAARPRVGG</sequence>
<dbReference type="Gene3D" id="1.10.287.470">
    <property type="entry name" value="Helix hairpin bin"/>
    <property type="match status" value="1"/>
</dbReference>
<dbReference type="Pfam" id="PF25876">
    <property type="entry name" value="HH_MFP_RND"/>
    <property type="match status" value="1"/>
</dbReference>
<gene>
    <name evidence="8" type="ORF">G9X64_05930</name>
</gene>
<dbReference type="Gene3D" id="2.40.30.170">
    <property type="match status" value="1"/>
</dbReference>
<evidence type="ECO:0000256" key="3">
    <source>
        <dbReference type="SAM" id="Coils"/>
    </source>
</evidence>
<keyword evidence="3" id="KW-0175">Coiled coil</keyword>
<organism evidence="8 9">
    <name type="scientific">Rhizobium sophorae</name>
    <dbReference type="NCBI Taxonomy" id="1535242"/>
    <lineage>
        <taxon>Bacteria</taxon>
        <taxon>Pseudomonadati</taxon>
        <taxon>Pseudomonadota</taxon>
        <taxon>Alphaproteobacteria</taxon>
        <taxon>Hyphomicrobiales</taxon>
        <taxon>Rhizobiaceae</taxon>
        <taxon>Rhizobium/Agrobacterium group</taxon>
        <taxon>Rhizobium</taxon>
    </lineage>
</organism>
<dbReference type="Gene3D" id="2.40.50.100">
    <property type="match status" value="1"/>
</dbReference>
<comment type="subcellular location">
    <subcellularLocation>
        <location evidence="1">Cell envelope</location>
    </subcellularLocation>
</comment>
<feature type="coiled-coil region" evidence="3">
    <location>
        <begin position="117"/>
        <end position="182"/>
    </location>
</feature>
<dbReference type="InterPro" id="IPR058626">
    <property type="entry name" value="MdtA-like_b-barrel"/>
</dbReference>
<evidence type="ECO:0000313" key="9">
    <source>
        <dbReference type="Proteomes" id="UP000519972"/>
    </source>
</evidence>
<reference evidence="8 9" key="1">
    <citation type="submission" date="2020-02" db="EMBL/GenBank/DDBJ databases">
        <authorList>
            <person name="Sun Q."/>
        </authorList>
    </citation>
    <scope>NUCLEOTIDE SEQUENCE [LARGE SCALE GENOMIC DNA]</scope>
    <source>
        <strain evidence="8 9">CCBAU 03386</strain>
    </source>
</reference>
<evidence type="ECO:0000259" key="7">
    <source>
        <dbReference type="Pfam" id="PF25967"/>
    </source>
</evidence>
<dbReference type="FunFam" id="2.40.420.20:FF:000001">
    <property type="entry name" value="Efflux RND transporter periplasmic adaptor subunit"/>
    <property type="match status" value="1"/>
</dbReference>
<dbReference type="InterPro" id="IPR058624">
    <property type="entry name" value="MdtA-like_HH"/>
</dbReference>
<feature type="domain" description="Multidrug resistance protein MdtA-like alpha-helical hairpin" evidence="4">
    <location>
        <begin position="117"/>
        <end position="186"/>
    </location>
</feature>
<feature type="domain" description="Multidrug resistance protein MdtA-like C-terminal permuted SH3" evidence="7">
    <location>
        <begin position="318"/>
        <end position="379"/>
    </location>
</feature>
<dbReference type="SUPFAM" id="SSF111369">
    <property type="entry name" value="HlyD-like secretion proteins"/>
    <property type="match status" value="1"/>
</dbReference>
<dbReference type="InterPro" id="IPR006143">
    <property type="entry name" value="RND_pump_MFP"/>
</dbReference>
<dbReference type="NCBIfam" id="TIGR01730">
    <property type="entry name" value="RND_mfp"/>
    <property type="match status" value="1"/>
</dbReference>
<feature type="domain" description="Multidrug resistance protein MdtA-like beta-barrel" evidence="6">
    <location>
        <begin position="223"/>
        <end position="313"/>
    </location>
</feature>
<evidence type="ECO:0000259" key="5">
    <source>
        <dbReference type="Pfam" id="PF25917"/>
    </source>
</evidence>
<evidence type="ECO:0000313" key="8">
    <source>
        <dbReference type="EMBL" id="NNU36028.1"/>
    </source>
</evidence>
<dbReference type="AlphaFoldDB" id="A0A7Y3WDB3"/>
<dbReference type="GO" id="GO:0030313">
    <property type="term" value="C:cell envelope"/>
    <property type="evidence" value="ECO:0007669"/>
    <property type="project" value="UniProtKB-SubCell"/>
</dbReference>